<dbReference type="EMBL" id="CP158301">
    <property type="protein sequence ID" value="XBV87581.1"/>
    <property type="molecule type" value="Genomic_DNA"/>
</dbReference>
<protein>
    <recommendedName>
        <fullName evidence="2">DUF5723 domain-containing protein</fullName>
    </recommendedName>
</protein>
<sequence length="120" mass="12692">MTLTAQGTPVVDLNRSRLELKEGLAFSVPLTGSAPTVQGAVNARYWVNDRFALGAGAGALFQTGSALATRLGIEATVVPFPGWGLTAGYNFLGFTSNLGFQPMRQGAYVKADLLIDEITR</sequence>
<proteinExistence type="predicted"/>
<geneLocation type="plasmid" evidence="1">
    <name>pDson05</name>
</geneLocation>
<keyword evidence="1" id="KW-0614">Plasmid</keyword>
<evidence type="ECO:0000313" key="1">
    <source>
        <dbReference type="EMBL" id="XBV87581.1"/>
    </source>
</evidence>
<dbReference type="AlphaFoldDB" id="A0AAU7UGN6"/>
<dbReference type="KEGG" id="dsc:ABOD76_22295"/>
<accession>A0AAU7UGN6</accession>
<dbReference type="RefSeq" id="WP_350245730.1">
    <property type="nucleotide sequence ID" value="NZ_CP158301.1"/>
</dbReference>
<reference evidence="1" key="1">
    <citation type="submission" date="2024-06" db="EMBL/GenBank/DDBJ databases">
        <title>Draft Genome Sequence of Deinococcus sonorensis Type Strain KR-87, a Biofilm Producing Representative of the Genus Deinococcus.</title>
        <authorList>
            <person name="Boren L.S."/>
            <person name="Grosso R.A."/>
            <person name="Hugenberg-Cox A.N."/>
            <person name="Hill J.T.E."/>
            <person name="Albert C.M."/>
            <person name="Tuohy J.M."/>
        </authorList>
    </citation>
    <scope>NUCLEOTIDE SEQUENCE</scope>
    <source>
        <strain evidence="1">KR-87</strain>
        <plasmid evidence="1">pDson05</plasmid>
    </source>
</reference>
<evidence type="ECO:0008006" key="2">
    <source>
        <dbReference type="Google" id="ProtNLM"/>
    </source>
</evidence>
<gene>
    <name evidence="1" type="ORF">ABOD76_22295</name>
</gene>
<organism evidence="1">
    <name type="scientific">Deinococcus sonorensis KR-87</name>
    <dbReference type="NCBI Taxonomy" id="694439"/>
    <lineage>
        <taxon>Bacteria</taxon>
        <taxon>Thermotogati</taxon>
        <taxon>Deinococcota</taxon>
        <taxon>Deinococci</taxon>
        <taxon>Deinococcales</taxon>
        <taxon>Deinococcaceae</taxon>
        <taxon>Deinococcus</taxon>
    </lineage>
</organism>
<name>A0AAU7UGN6_9DEIO</name>